<feature type="compositionally biased region" description="Low complexity" evidence="2">
    <location>
        <begin position="310"/>
        <end position="332"/>
    </location>
</feature>
<evidence type="ECO:0000256" key="1">
    <source>
        <dbReference type="SAM" id="Coils"/>
    </source>
</evidence>
<feature type="region of interest" description="Disordered" evidence="2">
    <location>
        <begin position="730"/>
        <end position="776"/>
    </location>
</feature>
<evidence type="ECO:0000256" key="2">
    <source>
        <dbReference type="SAM" id="MobiDB-lite"/>
    </source>
</evidence>
<proteinExistence type="predicted"/>
<accession>A0A1Q9EDZ4</accession>
<dbReference type="PANTHER" id="PTHR24216">
    <property type="entry name" value="PAXILLIN-RELATED"/>
    <property type="match status" value="1"/>
</dbReference>
<feature type="compositionally biased region" description="Pro residues" evidence="2">
    <location>
        <begin position="252"/>
        <end position="263"/>
    </location>
</feature>
<evidence type="ECO:0008006" key="5">
    <source>
        <dbReference type="Google" id="ProtNLM"/>
    </source>
</evidence>
<feature type="compositionally biased region" description="Polar residues" evidence="2">
    <location>
        <begin position="351"/>
        <end position="372"/>
    </location>
</feature>
<dbReference type="PANTHER" id="PTHR24216:SF65">
    <property type="entry name" value="PAXILLIN-LIKE PROTEIN 1"/>
    <property type="match status" value="1"/>
</dbReference>
<feature type="compositionally biased region" description="Acidic residues" evidence="2">
    <location>
        <begin position="140"/>
        <end position="150"/>
    </location>
</feature>
<feature type="compositionally biased region" description="Low complexity" evidence="2">
    <location>
        <begin position="756"/>
        <end position="774"/>
    </location>
</feature>
<feature type="coiled-coil region" evidence="1">
    <location>
        <begin position="382"/>
        <end position="409"/>
    </location>
</feature>
<feature type="compositionally biased region" description="Basic and acidic residues" evidence="2">
    <location>
        <begin position="203"/>
        <end position="217"/>
    </location>
</feature>
<feature type="compositionally biased region" description="Basic and acidic residues" evidence="2">
    <location>
        <begin position="227"/>
        <end position="248"/>
    </location>
</feature>
<protein>
    <recommendedName>
        <fullName evidence="5">Retrovirus-related Pol polyprotein from transposon TNT 1-94</fullName>
    </recommendedName>
</protein>
<feature type="compositionally biased region" description="Basic and acidic residues" evidence="2">
    <location>
        <begin position="669"/>
        <end position="712"/>
    </location>
</feature>
<dbReference type="EMBL" id="LSRX01000179">
    <property type="protein sequence ID" value="OLQ05650.1"/>
    <property type="molecule type" value="Genomic_DNA"/>
</dbReference>
<evidence type="ECO:0000313" key="3">
    <source>
        <dbReference type="EMBL" id="OLQ05650.1"/>
    </source>
</evidence>
<feature type="coiled-coil region" evidence="1">
    <location>
        <begin position="1262"/>
        <end position="1289"/>
    </location>
</feature>
<reference evidence="3 4" key="1">
    <citation type="submission" date="2016-02" db="EMBL/GenBank/DDBJ databases">
        <title>Genome analysis of coral dinoflagellate symbionts highlights evolutionary adaptations to a symbiotic lifestyle.</title>
        <authorList>
            <person name="Aranda M."/>
            <person name="Li Y."/>
            <person name="Liew Y.J."/>
            <person name="Baumgarten S."/>
            <person name="Simakov O."/>
            <person name="Wilson M."/>
            <person name="Piel J."/>
            <person name="Ashoor H."/>
            <person name="Bougouffa S."/>
            <person name="Bajic V.B."/>
            <person name="Ryu T."/>
            <person name="Ravasi T."/>
            <person name="Bayer T."/>
            <person name="Micklem G."/>
            <person name="Kim H."/>
            <person name="Bhak J."/>
            <person name="Lajeunesse T.C."/>
            <person name="Voolstra C.R."/>
        </authorList>
    </citation>
    <scope>NUCLEOTIDE SEQUENCE [LARGE SCALE GENOMIC DNA]</scope>
    <source>
        <strain evidence="3 4">CCMP2467</strain>
    </source>
</reference>
<feature type="region of interest" description="Disordered" evidence="2">
    <location>
        <begin position="1149"/>
        <end position="1190"/>
    </location>
</feature>
<dbReference type="Proteomes" id="UP000186817">
    <property type="component" value="Unassembled WGS sequence"/>
</dbReference>
<organism evidence="3 4">
    <name type="scientific">Symbiodinium microadriaticum</name>
    <name type="common">Dinoflagellate</name>
    <name type="synonym">Zooxanthella microadriatica</name>
    <dbReference type="NCBI Taxonomy" id="2951"/>
    <lineage>
        <taxon>Eukaryota</taxon>
        <taxon>Sar</taxon>
        <taxon>Alveolata</taxon>
        <taxon>Dinophyceae</taxon>
        <taxon>Suessiales</taxon>
        <taxon>Symbiodiniaceae</taxon>
        <taxon>Symbiodinium</taxon>
    </lineage>
</organism>
<name>A0A1Q9EDZ4_SYMMI</name>
<gene>
    <name evidence="3" type="ORF">AK812_SmicGene11169</name>
</gene>
<feature type="compositionally biased region" description="Low complexity" evidence="2">
    <location>
        <begin position="340"/>
        <end position="350"/>
    </location>
</feature>
<keyword evidence="4" id="KW-1185">Reference proteome</keyword>
<keyword evidence="1" id="KW-0175">Coiled coil</keyword>
<sequence length="1942" mass="213542">MAGCAARLVAPRFGQKPRVRAQDVVLVADTDQTLNHCAPQPFEGFEKRASNSQRAAPRVPLRGSRGWLRVAPPYRGYPQREVTTRLGAGVEPPFFNTSRNWDEEEDWNRWRLGGRSCVERAPSSQEREEPPAPEAPAAPPEEESSEESLDTEAPPLVLQEAPVPQNPADEESEESSSDSSSSSSSEEEQEPLPAHRAVSQQAERIRAVRLESSESEGKPNGPYSPPRDPRLRPRNKAAREEPPRKAAKPEPVQVPEPRTPTPPEEAARAADGAFVVVKEEPDYSEDEPLPQADPPAVFVRDLLVEAAADPEAPTSPAQAPEEASAATADSATGAGGPAQAGGTAQAGSSADSTLGSTIESLGTPPQSATTPPLTEAAVGRQLAELTAALQRAEASHREMQMALSASQERTQRLEAQLLQMQMGQAGSTAAPAGGTASSAAPPAVAVGSVSPVQLGLGSSPDDWERFVWQLETYAALVDSSFPGHLEEARREGDDADETVESEEYRQLSVKLFGMLVSLVSECAPALKIARGIRRQDGFLLWRQLKFHPEQANRGLIWRRALLSPKFPAKEGEFSAALQEWESDLAKYEAEFGVEKAISDEDKRALLMVESPGALKQHLAMTAGKLTKYEDVRGLVVSYLQAKRVWTPSGAYAQPAGRRHHDPDAMDIGKVGDAKGKDPKGKGKGKGKEDPKGKGKDRKGKEGKGKDTQKEKEKCPICWRTGHTVKECWYNSKGKGKGAQQKGGVHAVSDDTASQLSAGPSASVAGSTATTAATTKPGLRHISDQKMRILAVSGERQGYLLVDTGATVSVCRPDTFLEPVNAAARQTLYSVDDTPLDTKGTVEPVLKLGRRSRQEAKTTFQVVSGITDDILSVNRAVDAGAHVVFDAAGSYIEWEDGSRADFFRSGRQFLMPFPCAQAVADFARAEAKAKGLAKPKAKAKAKGLGKLAALRKLSKKNLQALGEEKSLSEKIQEAREASEDPEVQAQVLKEAMTPEESGKTWGKHNTFLKHESLEKQQEHAAKSKKEKGLSAALWLLQTEGKKYTASKQVVSALEKVKKKDAWESEKTMLSRWSERELQAHLASGRVSWREDPTTPGVWEYKDNQRVVRTSEGSRGATWESGVEAEQSPENLEKFEKLYGEEAMAMPSTGMVSTSFKVPGKGGGKGSGKPALKGKGNQLALEDGSPDEDPPEELTEAEQVAKAEASVRKAITQAHKCKTDLEETLENVKGTLSKSRLAKSTSWLASLEKQEGLCKTTLKKKQGLKVLKKVLENTAQVIKAAREERKELRHLEAKAPSVASSKRKCWKMDLELGKAQRTAVQDEMPEFAKESVEKEDEVTSCLAAKLLALWAHGKLSATMIRELASLAVSDGAKHRDLLDIAQAGNWGQQAGNIHKQLMRKFVRNVGLDEACKVKIRCLDNKACLAKGEESLGKEPEKLSLEKDEEAAIFLPHLVFANLGANYPDFFKKTFNCDNLGKFWKQVERTGDEKLKGHPMTLEKDWRDKTVPLFLHGDGVEFQSRDTLLTYSFGALGCGLSSLEANLYLASFPKSTTAASTWEPMWKVLKWSFESLGKGYHPERDADGKPLEKGSPFYENRGKPLHPEGWKAYIWAIIGDHEFFANHLKLGHWASHHPCWECDAENWKGCCLEKHYKQISLEKQTFRVWTPAEHRDEPVSNHALFQLPGVSAANVRGDPLHILFCKGLYGHLIGGILHYSAFYEGPGVVAKKKPWERLALIFSQVQAEYSEKKVACRLTNLKLSMLCDPKNPWKRAADLDCKGGEAKHLLPCLVPVLKRMFSLEKPHEQKMISAATSLEKLVALWDEAGPVLTDREFSRSLNLGKGFLDDYSWLHDWSLENNRNSFPVVAKHHTFIHLVWGCKFLNPRMQWCFRSEDFVGQLSRLAHSISMGVASSKLSLKIAIKYRMLLHLLIRSEKFLLNSQSIWED</sequence>
<feature type="region of interest" description="Disordered" evidence="2">
    <location>
        <begin position="650"/>
        <end position="712"/>
    </location>
</feature>
<evidence type="ECO:0000313" key="4">
    <source>
        <dbReference type="Proteomes" id="UP000186817"/>
    </source>
</evidence>
<feature type="region of interest" description="Disordered" evidence="2">
    <location>
        <begin position="82"/>
        <end position="372"/>
    </location>
</feature>
<dbReference type="OrthoDB" id="470793at2759"/>
<comment type="caution">
    <text evidence="3">The sequence shown here is derived from an EMBL/GenBank/DDBJ whole genome shotgun (WGS) entry which is preliminary data.</text>
</comment>